<name>A0A1A2ZIS5_9MYCO</name>
<dbReference type="Proteomes" id="UP000093592">
    <property type="component" value="Unassembled WGS sequence"/>
</dbReference>
<comment type="caution">
    <text evidence="1">The sequence shown here is derived from an EMBL/GenBank/DDBJ whole genome shotgun (WGS) entry which is preliminary data.</text>
</comment>
<evidence type="ECO:0000313" key="2">
    <source>
        <dbReference type="Proteomes" id="UP000093592"/>
    </source>
</evidence>
<protein>
    <recommendedName>
        <fullName evidence="3">Antitoxin</fullName>
    </recommendedName>
</protein>
<reference evidence="2" key="1">
    <citation type="submission" date="2016-06" db="EMBL/GenBank/DDBJ databases">
        <authorList>
            <person name="Sutton G."/>
            <person name="Brinkac L."/>
            <person name="Sanka R."/>
            <person name="Adams M."/>
            <person name="Lau E."/>
            <person name="Sam S."/>
            <person name="Sreng N."/>
            <person name="Him V."/>
            <person name="Kerleguer A."/>
            <person name="Cheng S."/>
        </authorList>
    </citation>
    <scope>NUCLEOTIDE SEQUENCE [LARGE SCALE GENOMIC DNA]</scope>
    <source>
        <strain evidence="2">E861</strain>
    </source>
</reference>
<organism evidence="1 2">
    <name type="scientific">Mycobacterium kyorinense</name>
    <dbReference type="NCBI Taxonomy" id="487514"/>
    <lineage>
        <taxon>Bacteria</taxon>
        <taxon>Bacillati</taxon>
        <taxon>Actinomycetota</taxon>
        <taxon>Actinomycetes</taxon>
        <taxon>Mycobacteriales</taxon>
        <taxon>Mycobacteriaceae</taxon>
        <taxon>Mycobacterium</taxon>
    </lineage>
</organism>
<sequence length="281" mass="30876">MSKRHYSDYDEVTTARCERALVTVLGDIGPWSNRVCLAGGLAPRYIVGTLPEGARPHVGTTDIDLVIGLAVEDESPEAYRTLENNLKKAEFKAEHSFRWKRTVEGVTVILEFLCETDQVDAGQIFKPKQGTGSGLGAFNVRGAQLVTQDYFECVIEADRLDDGGRSRVTVRVANILSYTVLKILAFQDRHENKDSYDLVYCLLNFKDGPGDAGRTAAQSAIHTHEQVSEALQLLAERFASVEQDGPHAYAAFLAEAGDDEEAARLRQEAVAVVRTFLAAVL</sequence>
<proteinExistence type="predicted"/>
<evidence type="ECO:0008006" key="3">
    <source>
        <dbReference type="Google" id="ProtNLM"/>
    </source>
</evidence>
<dbReference type="RefSeq" id="WP_065013658.1">
    <property type="nucleotide sequence ID" value="NZ_LZKJ01000061.1"/>
</dbReference>
<evidence type="ECO:0000313" key="1">
    <source>
        <dbReference type="EMBL" id="OBI49593.1"/>
    </source>
</evidence>
<gene>
    <name evidence="1" type="ORF">A5707_16625</name>
</gene>
<dbReference type="EMBL" id="LZKJ01000061">
    <property type="protein sequence ID" value="OBI49593.1"/>
    <property type="molecule type" value="Genomic_DNA"/>
</dbReference>
<accession>A0A1A2ZIS5</accession>
<dbReference type="OrthoDB" id="7585025at2"/>
<dbReference type="AlphaFoldDB" id="A0A1A2ZIS5"/>